<evidence type="ECO:0000256" key="1">
    <source>
        <dbReference type="ARBA" id="ARBA00022679"/>
    </source>
</evidence>
<feature type="domain" description="4'-phosphopantetheinyl transferase" evidence="4">
    <location>
        <begin position="3"/>
        <end position="98"/>
    </location>
</feature>
<dbReference type="Gene3D" id="3.90.470.20">
    <property type="entry name" value="4'-phosphopantetheinyl transferase domain"/>
    <property type="match status" value="1"/>
</dbReference>
<reference evidence="5" key="1">
    <citation type="submission" date="2018-05" db="EMBL/GenBank/DDBJ databases">
        <authorList>
            <person name="Lanie J.A."/>
            <person name="Ng W.-L."/>
            <person name="Kazmierczak K.M."/>
            <person name="Andrzejewski T.M."/>
            <person name="Davidsen T.M."/>
            <person name="Wayne K.J."/>
            <person name="Tettelin H."/>
            <person name="Glass J.I."/>
            <person name="Rusch D."/>
            <person name="Podicherti R."/>
            <person name="Tsui H.-C.T."/>
            <person name="Winkler M.E."/>
        </authorList>
    </citation>
    <scope>NUCLEOTIDE SEQUENCE</scope>
</reference>
<evidence type="ECO:0000256" key="2">
    <source>
        <dbReference type="ARBA" id="ARBA00022723"/>
    </source>
</evidence>
<dbReference type="GO" id="GO:0006633">
    <property type="term" value="P:fatty acid biosynthetic process"/>
    <property type="evidence" value="ECO:0007669"/>
    <property type="project" value="InterPro"/>
</dbReference>
<dbReference type="AlphaFoldDB" id="A0A381TUU6"/>
<keyword evidence="3" id="KW-0460">Magnesium</keyword>
<evidence type="ECO:0000313" key="5">
    <source>
        <dbReference type="EMBL" id="SVA19816.1"/>
    </source>
</evidence>
<dbReference type="EMBL" id="UINC01005207">
    <property type="protein sequence ID" value="SVA19816.1"/>
    <property type="molecule type" value="Genomic_DNA"/>
</dbReference>
<evidence type="ECO:0000256" key="3">
    <source>
        <dbReference type="ARBA" id="ARBA00022842"/>
    </source>
</evidence>
<keyword evidence="1" id="KW-0808">Transferase</keyword>
<organism evidence="5">
    <name type="scientific">marine metagenome</name>
    <dbReference type="NCBI Taxonomy" id="408172"/>
    <lineage>
        <taxon>unclassified sequences</taxon>
        <taxon>metagenomes</taxon>
        <taxon>ecological metagenomes</taxon>
    </lineage>
</organism>
<dbReference type="NCBIfam" id="TIGR00556">
    <property type="entry name" value="pantethn_trn"/>
    <property type="match status" value="1"/>
</dbReference>
<gene>
    <name evidence="5" type="ORF">METZ01_LOCUS72670</name>
</gene>
<name>A0A381TUU6_9ZZZZ</name>
<dbReference type="InterPro" id="IPR037143">
    <property type="entry name" value="4-PPantetheinyl_Trfase_dom_sf"/>
</dbReference>
<keyword evidence="2" id="KW-0479">Metal-binding</keyword>
<evidence type="ECO:0000259" key="4">
    <source>
        <dbReference type="Pfam" id="PF01648"/>
    </source>
</evidence>
<accession>A0A381TUU6</accession>
<proteinExistence type="predicted"/>
<protein>
    <recommendedName>
        <fullName evidence="4">4'-phosphopantetheinyl transferase domain-containing protein</fullName>
    </recommendedName>
</protein>
<dbReference type="GO" id="GO:0000287">
    <property type="term" value="F:magnesium ion binding"/>
    <property type="evidence" value="ECO:0007669"/>
    <property type="project" value="InterPro"/>
</dbReference>
<dbReference type="InterPro" id="IPR004568">
    <property type="entry name" value="Ppantetheine-prot_Trfase_dom"/>
</dbReference>
<dbReference type="GO" id="GO:0008897">
    <property type="term" value="F:holo-[acyl-carrier-protein] synthase activity"/>
    <property type="evidence" value="ECO:0007669"/>
    <property type="project" value="InterPro"/>
</dbReference>
<dbReference type="SUPFAM" id="SSF56214">
    <property type="entry name" value="4'-phosphopantetheinyl transferase"/>
    <property type="match status" value="1"/>
</dbReference>
<dbReference type="InterPro" id="IPR008278">
    <property type="entry name" value="4-PPantetheinyl_Trfase_dom"/>
</dbReference>
<dbReference type="Pfam" id="PF01648">
    <property type="entry name" value="ACPS"/>
    <property type="match status" value="1"/>
</dbReference>
<sequence length="103" mass="11558">MIKEKGKRFLNHVYTKLEQNICNAKKSPFIHYSGKFAAKEAVKKALLSSKLTKDIPLVSIEIENDDDGTPLVHIPQESIKYEQMQISISHAGEYATATAILEL</sequence>